<accession>A0AA35WR94</accession>
<evidence type="ECO:0000313" key="7">
    <source>
        <dbReference type="Proteomes" id="UP001174909"/>
    </source>
</evidence>
<evidence type="ECO:0000256" key="1">
    <source>
        <dbReference type="ARBA" id="ARBA00023002"/>
    </source>
</evidence>
<dbReference type="InterPro" id="IPR029752">
    <property type="entry name" value="D-isomer_DH_CS1"/>
</dbReference>
<dbReference type="GO" id="GO:0030267">
    <property type="term" value="F:glyoxylate reductase (NADPH) activity"/>
    <property type="evidence" value="ECO:0007669"/>
    <property type="project" value="TreeGrafter"/>
</dbReference>
<proteinExistence type="inferred from homology"/>
<evidence type="ECO:0000259" key="4">
    <source>
        <dbReference type="Pfam" id="PF00389"/>
    </source>
</evidence>
<dbReference type="GO" id="GO:0051287">
    <property type="term" value="F:NAD binding"/>
    <property type="evidence" value="ECO:0007669"/>
    <property type="project" value="InterPro"/>
</dbReference>
<dbReference type="SUPFAM" id="SSF51735">
    <property type="entry name" value="NAD(P)-binding Rossmann-fold domains"/>
    <property type="match status" value="1"/>
</dbReference>
<reference evidence="6" key="1">
    <citation type="submission" date="2023-03" db="EMBL/GenBank/DDBJ databases">
        <authorList>
            <person name="Steffen K."/>
            <person name="Cardenas P."/>
        </authorList>
    </citation>
    <scope>NUCLEOTIDE SEQUENCE</scope>
</reference>
<dbReference type="PANTHER" id="PTHR10996">
    <property type="entry name" value="2-HYDROXYACID DEHYDROGENASE-RELATED"/>
    <property type="match status" value="1"/>
</dbReference>
<dbReference type="Proteomes" id="UP001174909">
    <property type="component" value="Unassembled WGS sequence"/>
</dbReference>
<comment type="similarity">
    <text evidence="3">Belongs to the D-isomer specific 2-hydroxyacid dehydrogenase family.</text>
</comment>
<dbReference type="GO" id="GO:0005829">
    <property type="term" value="C:cytosol"/>
    <property type="evidence" value="ECO:0007669"/>
    <property type="project" value="TreeGrafter"/>
</dbReference>
<keyword evidence="1 3" id="KW-0560">Oxidoreductase</keyword>
<evidence type="ECO:0000259" key="5">
    <source>
        <dbReference type="Pfam" id="PF02826"/>
    </source>
</evidence>
<dbReference type="Pfam" id="PF00389">
    <property type="entry name" value="2-Hacid_dh"/>
    <property type="match status" value="1"/>
</dbReference>
<dbReference type="InterPro" id="IPR050223">
    <property type="entry name" value="D-isomer_2-hydroxyacid_DH"/>
</dbReference>
<evidence type="ECO:0000256" key="2">
    <source>
        <dbReference type="ARBA" id="ARBA00023027"/>
    </source>
</evidence>
<dbReference type="Pfam" id="PF02826">
    <property type="entry name" value="2-Hacid_dh_C"/>
    <property type="match status" value="1"/>
</dbReference>
<dbReference type="PROSITE" id="PS00065">
    <property type="entry name" value="D_2_HYDROXYACID_DH_1"/>
    <property type="match status" value="1"/>
</dbReference>
<sequence>MVSRLEELGVTLVLNTGSRDPIHEQIDLSETIGISHFGGNLTEACIAAAPKLKVLGAMTDNSGHGIPYKALQARGIPVIESTRAWSQSVAECAFGLALSSLRRTAQWHLRMAQGEKLWDWENPMWGSLNARESGAPLDKLPAAHQFCDDPDFVNGDLGTKRIGVIGLGQIGGKIAQWCSVFGATVMGFDPYVPDALLQEWNVQRADMDTLADSSDIVFVAVPPTPSARHLLNRERIYHLRKGSLVVVITRAHAVDMEALRERIVKDELAGAFDVYDNEPVPVDDELRNRDNVVHTPHIAGRTIDANLRVADMTVDDFVRVLKGETPIGALTPKAVEVRTSPNPS</sequence>
<dbReference type="InterPro" id="IPR006140">
    <property type="entry name" value="D-isomer_DH_NAD-bd"/>
</dbReference>
<gene>
    <name evidence="6" type="ORF">GBAR_LOCUS16945</name>
</gene>
<evidence type="ECO:0000313" key="6">
    <source>
        <dbReference type="EMBL" id="CAI8029859.1"/>
    </source>
</evidence>
<dbReference type="Gene3D" id="3.40.50.720">
    <property type="entry name" value="NAD(P)-binding Rossmann-like Domain"/>
    <property type="match status" value="2"/>
</dbReference>
<dbReference type="AlphaFoldDB" id="A0AA35WR94"/>
<evidence type="ECO:0000256" key="3">
    <source>
        <dbReference type="RuleBase" id="RU003719"/>
    </source>
</evidence>
<feature type="domain" description="D-isomer specific 2-hydroxyacid dehydrogenase catalytic" evidence="4">
    <location>
        <begin position="18"/>
        <end position="329"/>
    </location>
</feature>
<dbReference type="SUPFAM" id="SSF52283">
    <property type="entry name" value="Formate/glycerate dehydrogenase catalytic domain-like"/>
    <property type="match status" value="1"/>
</dbReference>
<dbReference type="EMBL" id="CASHTH010002442">
    <property type="protein sequence ID" value="CAI8029859.1"/>
    <property type="molecule type" value="Genomic_DNA"/>
</dbReference>
<dbReference type="PANTHER" id="PTHR10996:SF178">
    <property type="entry name" value="2-HYDROXYACID DEHYDROGENASE YGL185C-RELATED"/>
    <property type="match status" value="1"/>
</dbReference>
<dbReference type="InterPro" id="IPR006139">
    <property type="entry name" value="D-isomer_2_OHA_DH_cat_dom"/>
</dbReference>
<protein>
    <submittedName>
        <fullName evidence="6">D-3-phosphoglycerate dehydrogenase</fullName>
    </submittedName>
</protein>
<dbReference type="InterPro" id="IPR036291">
    <property type="entry name" value="NAD(P)-bd_dom_sf"/>
</dbReference>
<feature type="domain" description="D-isomer specific 2-hydroxyacid dehydrogenase NAD-binding" evidence="5">
    <location>
        <begin position="142"/>
        <end position="299"/>
    </location>
</feature>
<comment type="caution">
    <text evidence="6">The sequence shown here is derived from an EMBL/GenBank/DDBJ whole genome shotgun (WGS) entry which is preliminary data.</text>
</comment>
<name>A0AA35WR94_GEOBA</name>
<keyword evidence="2" id="KW-0520">NAD</keyword>
<keyword evidence="7" id="KW-1185">Reference proteome</keyword>
<dbReference type="GO" id="GO:0016618">
    <property type="term" value="F:hydroxypyruvate reductase [NAD(P)H] activity"/>
    <property type="evidence" value="ECO:0007669"/>
    <property type="project" value="TreeGrafter"/>
</dbReference>
<organism evidence="6 7">
    <name type="scientific">Geodia barretti</name>
    <name type="common">Barrett's horny sponge</name>
    <dbReference type="NCBI Taxonomy" id="519541"/>
    <lineage>
        <taxon>Eukaryota</taxon>
        <taxon>Metazoa</taxon>
        <taxon>Porifera</taxon>
        <taxon>Demospongiae</taxon>
        <taxon>Heteroscleromorpha</taxon>
        <taxon>Tetractinellida</taxon>
        <taxon>Astrophorina</taxon>
        <taxon>Geodiidae</taxon>
        <taxon>Geodia</taxon>
    </lineage>
</organism>